<keyword evidence="5" id="KW-0297">G-protein coupled receptor</keyword>
<keyword evidence="4 9" id="KW-1133">Transmembrane helix</keyword>
<evidence type="ECO:0000313" key="12">
    <source>
        <dbReference type="Proteomes" id="UP000762676"/>
    </source>
</evidence>
<dbReference type="InterPro" id="IPR050569">
    <property type="entry name" value="TAAR"/>
</dbReference>
<evidence type="ECO:0000256" key="6">
    <source>
        <dbReference type="ARBA" id="ARBA00023136"/>
    </source>
</evidence>
<dbReference type="EMBL" id="BMAT01002996">
    <property type="protein sequence ID" value="GFS18472.1"/>
    <property type="molecule type" value="Genomic_DNA"/>
</dbReference>
<feature type="transmembrane region" description="Helical" evidence="9">
    <location>
        <begin position="537"/>
        <end position="559"/>
    </location>
</feature>
<evidence type="ECO:0000313" key="11">
    <source>
        <dbReference type="EMBL" id="GFS18472.1"/>
    </source>
</evidence>
<feature type="transmembrane region" description="Helical" evidence="9">
    <location>
        <begin position="28"/>
        <end position="50"/>
    </location>
</feature>
<sequence>MQRTVTVNGYEVNLKNSKDTKRFASAELVFLIIIEASGFILNCAVLLVIYLRYKFLQDKTRYILLGNILLCDFILLCFIIPTSMKFASCEIESCRAVVLESFCSSLTLLFEFSYICTICTQACLAVDTVLKVRYTNSPFWSRRRYWVVVVLSWVISFLPTVISRLPNMNRENFTFYVDLKRCEDYDHSGCFYQMYIFFVLHVLIAPIIPGCYFHLAFTAKRLSTRLKQKQNQISLLKPDRSIMVSPNTACGHKTNEGILNQLAETPFSSSGIKDSVLQDIRYLFARSLGKAPMTCIGQTNLSHISNPMPKSMVIHSAPLAFRSEGRLAFQIPHGITNSPQTPNESTSNDLIQKDPFNSNENVRHKTSYITIEGNSHIATLVHKSTQTSLVYKSTSISSEEWESSSLTFDSISNGIPHAQLSVTEEHTLPNYLQDKSRWSDKVNVVEKSSKHSTDPSIERYKQTKAQDPSKSAHCHFAKNKRSETETPVTRKTSRGVLKNAVSTLYQQGLLLMTVVYGCSVPYAVVSRCSKLDFPSPSATVAVCLYYSTCIWYPLIYFFMSANFRKQLRMTTNGGHS</sequence>
<accession>A0AAV4JAF8</accession>
<dbReference type="Proteomes" id="UP000762676">
    <property type="component" value="Unassembled WGS sequence"/>
</dbReference>
<dbReference type="GO" id="GO:0005886">
    <property type="term" value="C:plasma membrane"/>
    <property type="evidence" value="ECO:0007669"/>
    <property type="project" value="UniProtKB-SubCell"/>
</dbReference>
<evidence type="ECO:0000256" key="4">
    <source>
        <dbReference type="ARBA" id="ARBA00022989"/>
    </source>
</evidence>
<name>A0AAV4JAF8_9GAST</name>
<evidence type="ECO:0000256" key="7">
    <source>
        <dbReference type="ARBA" id="ARBA00023170"/>
    </source>
</evidence>
<feature type="transmembrane region" description="Helical" evidence="9">
    <location>
        <begin position="112"/>
        <end position="132"/>
    </location>
</feature>
<evidence type="ECO:0000256" key="5">
    <source>
        <dbReference type="ARBA" id="ARBA00023040"/>
    </source>
</evidence>
<dbReference type="PANTHER" id="PTHR24249">
    <property type="entry name" value="HISTAMINE RECEPTOR-RELATED G-PROTEIN COUPLED RECEPTOR"/>
    <property type="match status" value="1"/>
</dbReference>
<evidence type="ECO:0000259" key="10">
    <source>
        <dbReference type="PROSITE" id="PS50262"/>
    </source>
</evidence>
<dbReference type="Gene3D" id="1.20.1070.10">
    <property type="entry name" value="Rhodopsin 7-helix transmembrane proteins"/>
    <property type="match status" value="2"/>
</dbReference>
<feature type="transmembrane region" description="Helical" evidence="9">
    <location>
        <begin position="62"/>
        <end position="81"/>
    </location>
</feature>
<evidence type="ECO:0000256" key="3">
    <source>
        <dbReference type="ARBA" id="ARBA00022692"/>
    </source>
</evidence>
<keyword evidence="6 9" id="KW-0472">Membrane</keyword>
<evidence type="ECO:0000256" key="8">
    <source>
        <dbReference type="ARBA" id="ARBA00023224"/>
    </source>
</evidence>
<proteinExistence type="predicted"/>
<feature type="transmembrane region" description="Helical" evidence="9">
    <location>
        <begin position="144"/>
        <end position="162"/>
    </location>
</feature>
<keyword evidence="3 9" id="KW-0812">Transmembrane</keyword>
<keyword evidence="8" id="KW-0807">Transducer</keyword>
<reference evidence="11 12" key="1">
    <citation type="journal article" date="2021" name="Elife">
        <title>Chloroplast acquisition without the gene transfer in kleptoplastic sea slugs, Plakobranchus ocellatus.</title>
        <authorList>
            <person name="Maeda T."/>
            <person name="Takahashi S."/>
            <person name="Yoshida T."/>
            <person name="Shimamura S."/>
            <person name="Takaki Y."/>
            <person name="Nagai Y."/>
            <person name="Toyoda A."/>
            <person name="Suzuki Y."/>
            <person name="Arimoto A."/>
            <person name="Ishii H."/>
            <person name="Satoh N."/>
            <person name="Nishiyama T."/>
            <person name="Hasebe M."/>
            <person name="Maruyama T."/>
            <person name="Minagawa J."/>
            <person name="Obokata J."/>
            <person name="Shigenobu S."/>
        </authorList>
    </citation>
    <scope>NUCLEOTIDE SEQUENCE [LARGE SCALE GENOMIC DNA]</scope>
</reference>
<keyword evidence="12" id="KW-1185">Reference proteome</keyword>
<protein>
    <recommendedName>
        <fullName evidence="10">G-protein coupled receptors family 1 profile domain-containing protein</fullName>
    </recommendedName>
</protein>
<feature type="transmembrane region" description="Helical" evidence="9">
    <location>
        <begin position="508"/>
        <end position="525"/>
    </location>
</feature>
<keyword evidence="2" id="KW-1003">Cell membrane</keyword>
<comment type="caution">
    <text evidence="11">The sequence shown here is derived from an EMBL/GenBank/DDBJ whole genome shotgun (WGS) entry which is preliminary data.</text>
</comment>
<dbReference type="InterPro" id="IPR017452">
    <property type="entry name" value="GPCR_Rhodpsn_7TM"/>
</dbReference>
<evidence type="ECO:0000256" key="9">
    <source>
        <dbReference type="SAM" id="Phobius"/>
    </source>
</evidence>
<dbReference type="AlphaFoldDB" id="A0AAV4JAF8"/>
<dbReference type="PROSITE" id="PS50262">
    <property type="entry name" value="G_PROTEIN_RECEP_F1_2"/>
    <property type="match status" value="1"/>
</dbReference>
<evidence type="ECO:0000256" key="2">
    <source>
        <dbReference type="ARBA" id="ARBA00022475"/>
    </source>
</evidence>
<keyword evidence="7" id="KW-0675">Receptor</keyword>
<dbReference type="CDD" id="cd00637">
    <property type="entry name" value="7tm_classA_rhodopsin-like"/>
    <property type="match status" value="1"/>
</dbReference>
<dbReference type="GO" id="GO:0004930">
    <property type="term" value="F:G protein-coupled receptor activity"/>
    <property type="evidence" value="ECO:0007669"/>
    <property type="project" value="UniProtKB-KW"/>
</dbReference>
<comment type="subcellular location">
    <subcellularLocation>
        <location evidence="1">Cell membrane</location>
        <topology evidence="1">Multi-pass membrane protein</topology>
    </subcellularLocation>
</comment>
<organism evidence="11 12">
    <name type="scientific">Elysia marginata</name>
    <dbReference type="NCBI Taxonomy" id="1093978"/>
    <lineage>
        <taxon>Eukaryota</taxon>
        <taxon>Metazoa</taxon>
        <taxon>Spiralia</taxon>
        <taxon>Lophotrochozoa</taxon>
        <taxon>Mollusca</taxon>
        <taxon>Gastropoda</taxon>
        <taxon>Heterobranchia</taxon>
        <taxon>Euthyneura</taxon>
        <taxon>Panpulmonata</taxon>
        <taxon>Sacoglossa</taxon>
        <taxon>Placobranchoidea</taxon>
        <taxon>Plakobranchidae</taxon>
        <taxon>Elysia</taxon>
    </lineage>
</organism>
<evidence type="ECO:0000256" key="1">
    <source>
        <dbReference type="ARBA" id="ARBA00004651"/>
    </source>
</evidence>
<dbReference type="SUPFAM" id="SSF81321">
    <property type="entry name" value="Family A G protein-coupled receptor-like"/>
    <property type="match status" value="1"/>
</dbReference>
<feature type="transmembrane region" description="Helical" evidence="9">
    <location>
        <begin position="194"/>
        <end position="217"/>
    </location>
</feature>
<gene>
    <name evidence="11" type="ORF">ElyMa_001523200</name>
</gene>
<feature type="domain" description="G-protein coupled receptors family 1 profile" evidence="10">
    <location>
        <begin position="41"/>
        <end position="209"/>
    </location>
</feature>